<dbReference type="GO" id="GO:0016493">
    <property type="term" value="F:C-C chemokine receptor activity"/>
    <property type="evidence" value="ECO:0007669"/>
    <property type="project" value="TreeGrafter"/>
</dbReference>
<dbReference type="AlphaFoldDB" id="A0A9Q0IK89"/>
<dbReference type="GO" id="GO:0019722">
    <property type="term" value="P:calcium-mediated signaling"/>
    <property type="evidence" value="ECO:0007669"/>
    <property type="project" value="TreeGrafter"/>
</dbReference>
<keyword evidence="4" id="KW-0297">G-protein coupled receptor</keyword>
<dbReference type="GO" id="GO:0007204">
    <property type="term" value="P:positive regulation of cytosolic calcium ion concentration"/>
    <property type="evidence" value="ECO:0007669"/>
    <property type="project" value="TreeGrafter"/>
</dbReference>
<dbReference type="Pfam" id="PF00001">
    <property type="entry name" value="7tm_1"/>
    <property type="match status" value="1"/>
</dbReference>
<evidence type="ECO:0000313" key="10">
    <source>
        <dbReference type="EMBL" id="KAJ3601839.1"/>
    </source>
</evidence>
<keyword evidence="7" id="KW-0807">Transducer</keyword>
<dbReference type="InterPro" id="IPR050119">
    <property type="entry name" value="CCR1-9-like"/>
</dbReference>
<organism evidence="10 11">
    <name type="scientific">Muraenolepis orangiensis</name>
    <name type="common">Patagonian moray cod</name>
    <dbReference type="NCBI Taxonomy" id="630683"/>
    <lineage>
        <taxon>Eukaryota</taxon>
        <taxon>Metazoa</taxon>
        <taxon>Chordata</taxon>
        <taxon>Craniata</taxon>
        <taxon>Vertebrata</taxon>
        <taxon>Euteleostomi</taxon>
        <taxon>Actinopterygii</taxon>
        <taxon>Neopterygii</taxon>
        <taxon>Teleostei</taxon>
        <taxon>Neoteleostei</taxon>
        <taxon>Acanthomorphata</taxon>
        <taxon>Zeiogadaria</taxon>
        <taxon>Gadariae</taxon>
        <taxon>Gadiformes</taxon>
        <taxon>Muraenolepidoidei</taxon>
        <taxon>Muraenolepididae</taxon>
        <taxon>Muraenolepis</taxon>
    </lineage>
</organism>
<accession>A0A9Q0IK89</accession>
<feature type="transmembrane region" description="Helical" evidence="8">
    <location>
        <begin position="250"/>
        <end position="273"/>
    </location>
</feature>
<evidence type="ECO:0000259" key="9">
    <source>
        <dbReference type="PROSITE" id="PS50262"/>
    </source>
</evidence>
<dbReference type="PANTHER" id="PTHR10489:SF936">
    <property type="entry name" value="G-PROTEIN COUPLED RECEPTORS FAMILY 1 PROFILE DOMAIN-CONTAINING PROTEIN"/>
    <property type="match status" value="1"/>
</dbReference>
<keyword evidence="5 8" id="KW-0472">Membrane</keyword>
<dbReference type="SUPFAM" id="SSF81321">
    <property type="entry name" value="Family A G protein-coupled receptor-like"/>
    <property type="match status" value="1"/>
</dbReference>
<feature type="transmembrane region" description="Helical" evidence="8">
    <location>
        <begin position="285"/>
        <end position="309"/>
    </location>
</feature>
<evidence type="ECO:0000313" key="11">
    <source>
        <dbReference type="Proteomes" id="UP001148018"/>
    </source>
</evidence>
<evidence type="ECO:0000256" key="2">
    <source>
        <dbReference type="ARBA" id="ARBA00022692"/>
    </source>
</evidence>
<evidence type="ECO:0000256" key="7">
    <source>
        <dbReference type="ARBA" id="ARBA00023224"/>
    </source>
</evidence>
<feature type="transmembrane region" description="Helical" evidence="8">
    <location>
        <begin position="151"/>
        <end position="172"/>
    </location>
</feature>
<feature type="transmembrane region" description="Helical" evidence="8">
    <location>
        <begin position="72"/>
        <end position="97"/>
    </location>
</feature>
<dbReference type="GO" id="GO:0006955">
    <property type="term" value="P:immune response"/>
    <property type="evidence" value="ECO:0007669"/>
    <property type="project" value="TreeGrafter"/>
</dbReference>
<sequence length="339" mass="35857">MLDNAPFPGPPGNGSDSGHMHAEHIVVPVLDALILVLGCGGHSLVMVILCGRRKRRGASSSRGSGTASGTNILLLALSAADLVLLSTLPFHAAAVALRRWPFGGLLCQLVSFVGAACSSASAFTLAILAVSRYLTVVKPAKAYSYLSARRVALTAALLWVPACALAAPQLAFRTVGTPGHAQESLACFTFLSHGEQVAYGLCFFLLSFLLPLATIAVAYVRIFVFLRQSKRGGRAPQLERYQSQVTQTSIMLVIAFAACWLPSYGLTLVLLAGNNWVVTGSSPRYGPFVAFARFMATSSTVANPILYVLMSRKFRQDLLVLVCKKGPGTRGAVSVATVA</sequence>
<dbReference type="PRINTS" id="PR00237">
    <property type="entry name" value="GPCRRHODOPSN"/>
</dbReference>
<dbReference type="InterPro" id="IPR000276">
    <property type="entry name" value="GPCR_Rhodpsn"/>
</dbReference>
<dbReference type="GO" id="GO:0009897">
    <property type="term" value="C:external side of plasma membrane"/>
    <property type="evidence" value="ECO:0007669"/>
    <property type="project" value="TreeGrafter"/>
</dbReference>
<dbReference type="EMBL" id="JANIIK010000046">
    <property type="protein sequence ID" value="KAJ3601839.1"/>
    <property type="molecule type" value="Genomic_DNA"/>
</dbReference>
<feature type="transmembrane region" description="Helical" evidence="8">
    <location>
        <begin position="25"/>
        <end position="51"/>
    </location>
</feature>
<feature type="transmembrane region" description="Helical" evidence="8">
    <location>
        <begin position="198"/>
        <end position="224"/>
    </location>
</feature>
<comment type="caution">
    <text evidence="10">The sequence shown here is derived from an EMBL/GenBank/DDBJ whole genome shotgun (WGS) entry which is preliminary data.</text>
</comment>
<dbReference type="Proteomes" id="UP001148018">
    <property type="component" value="Unassembled WGS sequence"/>
</dbReference>
<feature type="domain" description="G-protein coupled receptors family 1 profile" evidence="9">
    <location>
        <begin position="41"/>
        <end position="307"/>
    </location>
</feature>
<evidence type="ECO:0000256" key="8">
    <source>
        <dbReference type="SAM" id="Phobius"/>
    </source>
</evidence>
<dbReference type="Gene3D" id="1.20.1070.10">
    <property type="entry name" value="Rhodopsin 7-helix transmembrane proteins"/>
    <property type="match status" value="1"/>
</dbReference>
<comment type="subcellular location">
    <subcellularLocation>
        <location evidence="1">Membrane</location>
    </subcellularLocation>
</comment>
<dbReference type="OrthoDB" id="5950040at2759"/>
<dbReference type="InterPro" id="IPR017452">
    <property type="entry name" value="GPCR_Rhodpsn_7TM"/>
</dbReference>
<evidence type="ECO:0000256" key="4">
    <source>
        <dbReference type="ARBA" id="ARBA00023040"/>
    </source>
</evidence>
<feature type="transmembrane region" description="Helical" evidence="8">
    <location>
        <begin position="109"/>
        <end position="130"/>
    </location>
</feature>
<evidence type="ECO:0000256" key="6">
    <source>
        <dbReference type="ARBA" id="ARBA00023170"/>
    </source>
</evidence>
<keyword evidence="11" id="KW-1185">Reference proteome</keyword>
<keyword evidence="3 8" id="KW-1133">Transmembrane helix</keyword>
<dbReference type="PANTHER" id="PTHR10489">
    <property type="entry name" value="CELL ADHESION MOLECULE"/>
    <property type="match status" value="1"/>
</dbReference>
<keyword evidence="2 8" id="KW-0812">Transmembrane</keyword>
<dbReference type="PROSITE" id="PS50262">
    <property type="entry name" value="G_PROTEIN_RECEP_F1_2"/>
    <property type="match status" value="1"/>
</dbReference>
<gene>
    <name evidence="10" type="ORF">NHX12_029602</name>
</gene>
<name>A0A9Q0IK89_9TELE</name>
<evidence type="ECO:0000256" key="1">
    <source>
        <dbReference type="ARBA" id="ARBA00004370"/>
    </source>
</evidence>
<keyword evidence="6" id="KW-0675">Receptor</keyword>
<evidence type="ECO:0000256" key="5">
    <source>
        <dbReference type="ARBA" id="ARBA00023136"/>
    </source>
</evidence>
<protein>
    <recommendedName>
        <fullName evidence="9">G-protein coupled receptors family 1 profile domain-containing protein</fullName>
    </recommendedName>
</protein>
<proteinExistence type="predicted"/>
<dbReference type="GO" id="GO:0019957">
    <property type="term" value="F:C-C chemokine binding"/>
    <property type="evidence" value="ECO:0007669"/>
    <property type="project" value="TreeGrafter"/>
</dbReference>
<reference evidence="10" key="1">
    <citation type="submission" date="2022-07" db="EMBL/GenBank/DDBJ databases">
        <title>Chromosome-level genome of Muraenolepis orangiensis.</title>
        <authorList>
            <person name="Kim J."/>
        </authorList>
    </citation>
    <scope>NUCLEOTIDE SEQUENCE</scope>
    <source>
        <strain evidence="10">KU_S4_2022</strain>
        <tissue evidence="10">Muscle</tissue>
    </source>
</reference>
<dbReference type="GO" id="GO:0060326">
    <property type="term" value="P:cell chemotaxis"/>
    <property type="evidence" value="ECO:0007669"/>
    <property type="project" value="TreeGrafter"/>
</dbReference>
<evidence type="ECO:0000256" key="3">
    <source>
        <dbReference type="ARBA" id="ARBA00022989"/>
    </source>
</evidence>